<protein>
    <submittedName>
        <fullName evidence="10">Hemolysin activation/secretion protein</fullName>
    </submittedName>
</protein>
<dbReference type="GO" id="GO:0009279">
    <property type="term" value="C:cell outer membrane"/>
    <property type="evidence" value="ECO:0007669"/>
    <property type="project" value="UniProtKB-SubCell"/>
</dbReference>
<name>A0A1I2VBY2_9GAMM</name>
<dbReference type="Pfam" id="PF08479">
    <property type="entry name" value="POTRA_2"/>
    <property type="match status" value="1"/>
</dbReference>
<keyword evidence="4" id="KW-1134">Transmembrane beta strand</keyword>
<dbReference type="GO" id="GO:0098046">
    <property type="term" value="C:type V protein secretion system complex"/>
    <property type="evidence" value="ECO:0007669"/>
    <property type="project" value="TreeGrafter"/>
</dbReference>
<evidence type="ECO:0000256" key="4">
    <source>
        <dbReference type="ARBA" id="ARBA00022452"/>
    </source>
</evidence>
<reference evidence="11" key="1">
    <citation type="submission" date="2016-10" db="EMBL/GenBank/DDBJ databases">
        <authorList>
            <person name="Varghese N."/>
            <person name="Submissions S."/>
        </authorList>
    </citation>
    <scope>NUCLEOTIDE SEQUENCE [LARGE SCALE GENOMIC DNA]</scope>
    <source>
        <strain evidence="11">CGMCC 1.10971</strain>
    </source>
</reference>
<dbReference type="InterPro" id="IPR034746">
    <property type="entry name" value="POTRA"/>
</dbReference>
<feature type="domain" description="POTRA" evidence="9">
    <location>
        <begin position="62"/>
        <end position="137"/>
    </location>
</feature>
<dbReference type="PROSITE" id="PS51779">
    <property type="entry name" value="POTRA"/>
    <property type="match status" value="1"/>
</dbReference>
<evidence type="ECO:0000256" key="1">
    <source>
        <dbReference type="ARBA" id="ARBA00004442"/>
    </source>
</evidence>
<comment type="subcellular location">
    <subcellularLocation>
        <location evidence="1">Cell outer membrane</location>
    </subcellularLocation>
</comment>
<evidence type="ECO:0000256" key="3">
    <source>
        <dbReference type="ARBA" id="ARBA00022448"/>
    </source>
</evidence>
<dbReference type="PANTHER" id="PTHR34597:SF1">
    <property type="entry name" value="HEME_HEMOPEXIN TRANSPORTER PROTEIN HUXB"/>
    <property type="match status" value="1"/>
</dbReference>
<evidence type="ECO:0000256" key="8">
    <source>
        <dbReference type="ARBA" id="ARBA00023237"/>
    </source>
</evidence>
<accession>A0A1I2VBY2</accession>
<dbReference type="InterPro" id="IPR013686">
    <property type="entry name" value="Polypept-transport_assoc_ShlB"/>
</dbReference>
<dbReference type="InterPro" id="IPR005565">
    <property type="entry name" value="Hemolysn_activator_HlyB_C"/>
</dbReference>
<evidence type="ECO:0000313" key="10">
    <source>
        <dbReference type="EMBL" id="SFG85687.1"/>
    </source>
</evidence>
<dbReference type="Gene3D" id="3.10.20.310">
    <property type="entry name" value="membrane protein fhac"/>
    <property type="match status" value="1"/>
</dbReference>
<evidence type="ECO:0000256" key="7">
    <source>
        <dbReference type="ARBA" id="ARBA00023136"/>
    </source>
</evidence>
<gene>
    <name evidence="10" type="ORF">SAMN05216175_1167</name>
</gene>
<keyword evidence="3" id="KW-0813">Transport</keyword>
<dbReference type="Gene3D" id="2.40.160.50">
    <property type="entry name" value="membrane protein fhac: a member of the omp85/tpsb transporter family"/>
    <property type="match status" value="1"/>
</dbReference>
<dbReference type="GO" id="GO:0046819">
    <property type="term" value="P:protein secretion by the type V secretion system"/>
    <property type="evidence" value="ECO:0007669"/>
    <property type="project" value="TreeGrafter"/>
</dbReference>
<keyword evidence="7" id="KW-0472">Membrane</keyword>
<dbReference type="STRING" id="1045558.SAMN05216175_1167"/>
<evidence type="ECO:0000256" key="5">
    <source>
        <dbReference type="ARBA" id="ARBA00022692"/>
    </source>
</evidence>
<keyword evidence="8" id="KW-0998">Cell outer membrane</keyword>
<dbReference type="AlphaFoldDB" id="A0A1I2VBY2"/>
<dbReference type="Pfam" id="PF03865">
    <property type="entry name" value="ShlB"/>
    <property type="match status" value="1"/>
</dbReference>
<dbReference type="Proteomes" id="UP000198623">
    <property type="component" value="Unassembled WGS sequence"/>
</dbReference>
<dbReference type="EMBL" id="FOOU01000016">
    <property type="protein sequence ID" value="SFG85687.1"/>
    <property type="molecule type" value="Genomic_DNA"/>
</dbReference>
<dbReference type="PANTHER" id="PTHR34597">
    <property type="entry name" value="SLR1661 PROTEIN"/>
    <property type="match status" value="1"/>
</dbReference>
<keyword evidence="11" id="KW-1185">Reference proteome</keyword>
<comment type="similarity">
    <text evidence="2">Belongs to the TPS (TC 1.B.20) family.</text>
</comment>
<dbReference type="GO" id="GO:0008320">
    <property type="term" value="F:protein transmembrane transporter activity"/>
    <property type="evidence" value="ECO:0007669"/>
    <property type="project" value="TreeGrafter"/>
</dbReference>
<keyword evidence="5" id="KW-0812">Transmembrane</keyword>
<keyword evidence="6" id="KW-0653">Protein transport</keyword>
<organism evidence="10 11">
    <name type="scientific">Neptunomonas qingdaonensis</name>
    <dbReference type="NCBI Taxonomy" id="1045558"/>
    <lineage>
        <taxon>Bacteria</taxon>
        <taxon>Pseudomonadati</taxon>
        <taxon>Pseudomonadota</taxon>
        <taxon>Gammaproteobacteria</taxon>
        <taxon>Oceanospirillales</taxon>
        <taxon>Oceanospirillaceae</taxon>
        <taxon>Neptunomonas</taxon>
    </lineage>
</organism>
<evidence type="ECO:0000256" key="6">
    <source>
        <dbReference type="ARBA" id="ARBA00022927"/>
    </source>
</evidence>
<evidence type="ECO:0000259" key="9">
    <source>
        <dbReference type="PROSITE" id="PS51779"/>
    </source>
</evidence>
<proteinExistence type="inferred from homology"/>
<sequence>MLALLPVNLLAATLPPAIDPAGQNQDLMRREEKIQQREQAEKKPVLIDEKPVATSTDDGAFFVLKSVRFTKSEILNADDLRKVVGPYLGKKTRLSDLNKLVAGINAAYREKGIFTAAALLPPQDINGGTVIVRLVEGKLGELVVEGNDYVPDTYVRDWIRNVQGEQLSDMTLLESDILQFNRVNDSRLQAELRAGKGFGLTDVVILVDEVAQNNFQLFVDNYGYESSGENEVGGLYRRYGLFNGSDRALVYGLVTDGNIAFSAGYNTPVRSTRWRVGSSVSLNQTEITSGDFENVLVNGDSSSITLDASWLAYSTPNFWLNAVSSAFYSDSETTVADEIISDYSITKLNTGAQFTWYGAGWQWTGRQLVSWVSTKNKAVVDNDQAFMVLSGDTTAFFRPGNTNGYGLLQLDYQYTAEDSIPGAVAYSLGGAASVRGYKAGVVSGDSAYQISLEAHYTGWRAFGGDVDSFVFYDAGEVYSTSPSQMVQSVGVGLGWHNAAGLSADFTVANAIDNVVPDQDDVVFYGRFSWKWSK</sequence>
<dbReference type="InterPro" id="IPR051544">
    <property type="entry name" value="TPS_OM_transporter"/>
</dbReference>
<evidence type="ECO:0000313" key="11">
    <source>
        <dbReference type="Proteomes" id="UP000198623"/>
    </source>
</evidence>
<evidence type="ECO:0000256" key="2">
    <source>
        <dbReference type="ARBA" id="ARBA00009055"/>
    </source>
</evidence>